<accession>A0ABW5BX71</accession>
<dbReference type="SUPFAM" id="SSF140453">
    <property type="entry name" value="EsxAB dimer-like"/>
    <property type="match status" value="1"/>
</dbReference>
<dbReference type="NCBIfam" id="TIGR03930">
    <property type="entry name" value="WXG100_ESAT6"/>
    <property type="match status" value="1"/>
</dbReference>
<dbReference type="RefSeq" id="WP_098794806.1">
    <property type="nucleotide sequence ID" value="NZ_CP095550.1"/>
</dbReference>
<evidence type="ECO:0000256" key="1">
    <source>
        <dbReference type="RuleBase" id="RU362001"/>
    </source>
</evidence>
<dbReference type="EMBL" id="JBHUIK010000002">
    <property type="protein sequence ID" value="MFD2214548.1"/>
    <property type="molecule type" value="Genomic_DNA"/>
</dbReference>
<dbReference type="InterPro" id="IPR010310">
    <property type="entry name" value="T7SS_ESAT-6-like"/>
</dbReference>
<evidence type="ECO:0000313" key="3">
    <source>
        <dbReference type="Proteomes" id="UP001597318"/>
    </source>
</evidence>
<evidence type="ECO:0000313" key="2">
    <source>
        <dbReference type="EMBL" id="MFD2214548.1"/>
    </source>
</evidence>
<proteinExistence type="inferred from homology"/>
<name>A0ABW5BX71_9BACI</name>
<keyword evidence="3" id="KW-1185">Reference proteome</keyword>
<dbReference type="InterPro" id="IPR036689">
    <property type="entry name" value="ESAT-6-like_sf"/>
</dbReference>
<gene>
    <name evidence="2" type="ORF">ACFSKK_12725</name>
</gene>
<reference evidence="3" key="1">
    <citation type="journal article" date="2019" name="Int. J. Syst. Evol. Microbiol.">
        <title>The Global Catalogue of Microorganisms (GCM) 10K type strain sequencing project: providing services to taxonomists for standard genome sequencing and annotation.</title>
        <authorList>
            <consortium name="The Broad Institute Genomics Platform"/>
            <consortium name="The Broad Institute Genome Sequencing Center for Infectious Disease"/>
            <person name="Wu L."/>
            <person name="Ma J."/>
        </authorList>
    </citation>
    <scope>NUCLEOTIDE SEQUENCE [LARGE SCALE GENOMIC DNA]</scope>
    <source>
        <strain evidence="3">CGMCC 1.15474</strain>
    </source>
</reference>
<dbReference type="Proteomes" id="UP001597318">
    <property type="component" value="Unassembled WGS sequence"/>
</dbReference>
<sequence>MSGTIRVTPEELEQVADLYGKEGVEVHEQIVRLDKMIERLEGIWEGESSKAFQDQYIMLRPSFQDMEELLESINRQLKSTAGAIRDADADIASQIRR</sequence>
<comment type="similarity">
    <text evidence="1">Belongs to the WXG100 family.</text>
</comment>
<dbReference type="Gene3D" id="1.10.287.1060">
    <property type="entry name" value="ESAT-6-like"/>
    <property type="match status" value="1"/>
</dbReference>
<protein>
    <recommendedName>
        <fullName evidence="1">ESAT-6-like protein</fullName>
    </recommendedName>
</protein>
<dbReference type="Pfam" id="PF06013">
    <property type="entry name" value="WXG100"/>
    <property type="match status" value="1"/>
</dbReference>
<organism evidence="2 3">
    <name type="scientific">Metabacillus endolithicus</name>
    <dbReference type="NCBI Taxonomy" id="1535204"/>
    <lineage>
        <taxon>Bacteria</taxon>
        <taxon>Bacillati</taxon>
        <taxon>Bacillota</taxon>
        <taxon>Bacilli</taxon>
        <taxon>Bacillales</taxon>
        <taxon>Bacillaceae</taxon>
        <taxon>Metabacillus</taxon>
    </lineage>
</organism>
<comment type="caution">
    <text evidence="2">The sequence shown here is derived from an EMBL/GenBank/DDBJ whole genome shotgun (WGS) entry which is preliminary data.</text>
</comment>